<sequence>MAAHFLAVDGGGSGSRFLLVAADGTHRIERGAANVFSDFDGSVAVLTDGLSALEATSGVSLIRVPACLALAGAIDEATCARVAAALLLSRVVVEEDWRAALDGALDGADGTLAGIGTGSFLARRQGAEAWAIGGHGAVLGDEASGAWIGRQLLSRTLHAAEGLVPGSPLADATLAEFGGIPGIVAFARTATAEAFAALAPRVAAAGGDPLGHAILTDGAAYLHRAAAALGWQPGEPFCLSGGLAGTYAPRLAAPLAEARVAPKGGALDGALARARRLAETGA</sequence>
<protein>
    <submittedName>
        <fullName evidence="2">Glucosamine kinase</fullName>
    </submittedName>
</protein>
<feature type="domain" description="ATPase BadF/BadG/BcrA/BcrD type" evidence="1">
    <location>
        <begin position="8"/>
        <end position="246"/>
    </location>
</feature>
<proteinExistence type="predicted"/>
<dbReference type="SUPFAM" id="SSF53067">
    <property type="entry name" value="Actin-like ATPase domain"/>
    <property type="match status" value="2"/>
</dbReference>
<dbReference type="PANTHER" id="PTHR43190">
    <property type="entry name" value="N-ACETYL-D-GLUCOSAMINE KINASE"/>
    <property type="match status" value="1"/>
</dbReference>
<dbReference type="Pfam" id="PF01869">
    <property type="entry name" value="BcrAD_BadFG"/>
    <property type="match status" value="1"/>
</dbReference>
<name>A0A1I1T493_9RHOB</name>
<organism evidence="2 3">
    <name type="scientific">Roseivivax sediminis</name>
    <dbReference type="NCBI Taxonomy" id="936889"/>
    <lineage>
        <taxon>Bacteria</taxon>
        <taxon>Pseudomonadati</taxon>
        <taxon>Pseudomonadota</taxon>
        <taxon>Alphaproteobacteria</taxon>
        <taxon>Rhodobacterales</taxon>
        <taxon>Roseobacteraceae</taxon>
        <taxon>Roseivivax</taxon>
    </lineage>
</organism>
<dbReference type="RefSeq" id="WP_149754261.1">
    <property type="nucleotide sequence ID" value="NZ_FOMS01000001.1"/>
</dbReference>
<dbReference type="GO" id="GO:0016301">
    <property type="term" value="F:kinase activity"/>
    <property type="evidence" value="ECO:0007669"/>
    <property type="project" value="UniProtKB-KW"/>
</dbReference>
<dbReference type="Gene3D" id="3.30.420.40">
    <property type="match status" value="2"/>
</dbReference>
<dbReference type="OrthoDB" id="63487at2"/>
<dbReference type="InterPro" id="IPR043129">
    <property type="entry name" value="ATPase_NBD"/>
</dbReference>
<dbReference type="InterPro" id="IPR052519">
    <property type="entry name" value="Euk-type_GlcNAc_Kinase"/>
</dbReference>
<keyword evidence="3" id="KW-1185">Reference proteome</keyword>
<keyword evidence="2" id="KW-0418">Kinase</keyword>
<evidence type="ECO:0000259" key="1">
    <source>
        <dbReference type="Pfam" id="PF01869"/>
    </source>
</evidence>
<dbReference type="Proteomes" id="UP000325289">
    <property type="component" value="Unassembled WGS sequence"/>
</dbReference>
<dbReference type="AlphaFoldDB" id="A0A1I1T493"/>
<evidence type="ECO:0000313" key="3">
    <source>
        <dbReference type="Proteomes" id="UP000325289"/>
    </source>
</evidence>
<dbReference type="PANTHER" id="PTHR43190:SF3">
    <property type="entry name" value="N-ACETYL-D-GLUCOSAMINE KINASE"/>
    <property type="match status" value="1"/>
</dbReference>
<accession>A0A1I1T493</accession>
<dbReference type="InterPro" id="IPR002731">
    <property type="entry name" value="ATPase_BadF"/>
</dbReference>
<dbReference type="CDD" id="cd24082">
    <property type="entry name" value="ASKHA_NBD_GspK-like"/>
    <property type="match status" value="1"/>
</dbReference>
<gene>
    <name evidence="2" type="ORF">SAMN04515678_101473</name>
</gene>
<dbReference type="EMBL" id="FOMS01000001">
    <property type="protein sequence ID" value="SFD53439.1"/>
    <property type="molecule type" value="Genomic_DNA"/>
</dbReference>
<reference evidence="2 3" key="1">
    <citation type="submission" date="2016-10" db="EMBL/GenBank/DDBJ databases">
        <authorList>
            <person name="Varghese N."/>
            <person name="Submissions S."/>
        </authorList>
    </citation>
    <scope>NUCLEOTIDE SEQUENCE [LARGE SCALE GENOMIC DNA]</scope>
    <source>
        <strain evidence="3">YIM D21,KCTC 23444,ACCC 10710</strain>
    </source>
</reference>
<evidence type="ECO:0000313" key="2">
    <source>
        <dbReference type="EMBL" id="SFD53439.1"/>
    </source>
</evidence>
<keyword evidence="2" id="KW-0808">Transferase</keyword>